<keyword evidence="2" id="KW-1185">Reference proteome</keyword>
<evidence type="ECO:0000313" key="1">
    <source>
        <dbReference type="Ensembl" id="ENSNNAP00000019140.1"/>
    </source>
</evidence>
<organism evidence="1 2">
    <name type="scientific">Naja naja</name>
    <name type="common">Indian cobra</name>
    <dbReference type="NCBI Taxonomy" id="35670"/>
    <lineage>
        <taxon>Eukaryota</taxon>
        <taxon>Metazoa</taxon>
        <taxon>Chordata</taxon>
        <taxon>Craniata</taxon>
        <taxon>Vertebrata</taxon>
        <taxon>Euteleostomi</taxon>
        <taxon>Lepidosauria</taxon>
        <taxon>Squamata</taxon>
        <taxon>Bifurcata</taxon>
        <taxon>Unidentata</taxon>
        <taxon>Episquamata</taxon>
        <taxon>Toxicofera</taxon>
        <taxon>Serpentes</taxon>
        <taxon>Colubroidea</taxon>
        <taxon>Elapidae</taxon>
        <taxon>Elapinae</taxon>
        <taxon>Naja</taxon>
    </lineage>
</organism>
<sequence>ICFYVPGVAPINFHRNAPVEIKAVKLTSSRTQLPYEYYSLPFCRPVKIKYKAENLGNAPVLLPGEPSACPHCTCAGFGSPEG</sequence>
<dbReference type="OrthoDB" id="1666796at2759"/>
<reference evidence="1" key="2">
    <citation type="submission" date="2025-09" db="UniProtKB">
        <authorList>
            <consortium name="Ensembl"/>
        </authorList>
    </citation>
    <scope>IDENTIFICATION</scope>
</reference>
<dbReference type="Ensembl" id="ENSNNAT00000020095.1">
    <property type="protein sequence ID" value="ENSNNAP00000019140.1"/>
    <property type="gene ID" value="ENSNNAG00000012792.1"/>
</dbReference>
<dbReference type="Proteomes" id="UP000694559">
    <property type="component" value="Unplaced"/>
</dbReference>
<reference evidence="1" key="1">
    <citation type="submission" date="2025-08" db="UniProtKB">
        <authorList>
            <consortium name="Ensembl"/>
        </authorList>
    </citation>
    <scope>IDENTIFICATION</scope>
</reference>
<dbReference type="GeneTree" id="ENSGT00940000157198"/>
<accession>A0A8C6XTE7</accession>
<proteinExistence type="predicted"/>
<dbReference type="AlphaFoldDB" id="A0A8C6XTE7"/>
<protein>
    <recommendedName>
        <fullName evidence="3">Transmembrane 9 superfamily member</fullName>
    </recommendedName>
</protein>
<evidence type="ECO:0000313" key="2">
    <source>
        <dbReference type="Proteomes" id="UP000694559"/>
    </source>
</evidence>
<name>A0A8C6XTE7_NAJNA</name>
<evidence type="ECO:0008006" key="3">
    <source>
        <dbReference type="Google" id="ProtNLM"/>
    </source>
</evidence>
<dbReference type="OMA" id="CGLQETW"/>